<dbReference type="Proteomes" id="UP000324585">
    <property type="component" value="Unassembled WGS sequence"/>
</dbReference>
<dbReference type="Gene3D" id="1.25.40.10">
    <property type="entry name" value="Tetratricopeptide repeat domain"/>
    <property type="match status" value="1"/>
</dbReference>
<evidence type="ECO:0000313" key="3">
    <source>
        <dbReference type="Proteomes" id="UP000324585"/>
    </source>
</evidence>
<dbReference type="EMBL" id="VRMN01000019">
    <property type="protein sequence ID" value="KAA8490715.1"/>
    <property type="molecule type" value="Genomic_DNA"/>
</dbReference>
<proteinExistence type="predicted"/>
<sequence length="405" mass="45978">MRSEPKMWDQEPPPRDRYRGPSANTRGDKTTYGNKSVKNTNRTADPQTISLNRTLRAALRTARAAAGGLEQIPDLLETTAAPFNHLTVKYALRLTRKMSDKTPRAKLAFAVRVVQRARRDNARLDSYSLLHTLALAKPFRKVNLIRALKRVVEQHHMEQEHQQNNRRHSQAALLMETYFRLVSHWALCGRPALRDASVLEMMRAYQTQDADVFERLLSYLIYRQQTDAAVAIWKLMGAPALPAGQPIDVGLLNAGTLLCSVTHDAAQAQRIVRKYKEMCFTPKTDVFFVLMSIFIKAKRLDRARKLMRWMSGLVGYKYVLHERELHEYVRICLESGTEAEDLLPLADLLVCTERLCGNAVDRLGFFRAYFKALQSGVSEGRLSSRVREVADCAGACLSIGKSRTM</sequence>
<reference evidence="3" key="1">
    <citation type="journal article" date="2019" name="Nat. Commun.">
        <title>Expansion of phycobilisome linker gene families in mesophilic red algae.</title>
        <authorList>
            <person name="Lee J."/>
            <person name="Kim D."/>
            <person name="Bhattacharya D."/>
            <person name="Yoon H.S."/>
        </authorList>
    </citation>
    <scope>NUCLEOTIDE SEQUENCE [LARGE SCALE GENOMIC DNA]</scope>
    <source>
        <strain evidence="3">CCMP 1328</strain>
    </source>
</reference>
<feature type="compositionally biased region" description="Basic and acidic residues" evidence="1">
    <location>
        <begin position="1"/>
        <end position="19"/>
    </location>
</feature>
<dbReference type="InterPro" id="IPR011990">
    <property type="entry name" value="TPR-like_helical_dom_sf"/>
</dbReference>
<organism evidence="2 3">
    <name type="scientific">Porphyridium purpureum</name>
    <name type="common">Red alga</name>
    <name type="synonym">Porphyridium cruentum</name>
    <dbReference type="NCBI Taxonomy" id="35688"/>
    <lineage>
        <taxon>Eukaryota</taxon>
        <taxon>Rhodophyta</taxon>
        <taxon>Bangiophyceae</taxon>
        <taxon>Porphyridiales</taxon>
        <taxon>Porphyridiaceae</taxon>
        <taxon>Porphyridium</taxon>
    </lineage>
</organism>
<feature type="region of interest" description="Disordered" evidence="1">
    <location>
        <begin position="1"/>
        <end position="44"/>
    </location>
</feature>
<evidence type="ECO:0000313" key="2">
    <source>
        <dbReference type="EMBL" id="KAA8490715.1"/>
    </source>
</evidence>
<name>A0A5J4YHU4_PORPP</name>
<protein>
    <submittedName>
        <fullName evidence="2">Uncharacterized protein</fullName>
    </submittedName>
</protein>
<comment type="caution">
    <text evidence="2">The sequence shown here is derived from an EMBL/GenBank/DDBJ whole genome shotgun (WGS) entry which is preliminary data.</text>
</comment>
<gene>
    <name evidence="2" type="ORF">FVE85_4346</name>
</gene>
<keyword evidence="3" id="KW-1185">Reference proteome</keyword>
<feature type="compositionally biased region" description="Polar residues" evidence="1">
    <location>
        <begin position="31"/>
        <end position="44"/>
    </location>
</feature>
<dbReference type="AlphaFoldDB" id="A0A5J4YHU4"/>
<evidence type="ECO:0000256" key="1">
    <source>
        <dbReference type="SAM" id="MobiDB-lite"/>
    </source>
</evidence>
<accession>A0A5J4YHU4</accession>